<dbReference type="InterPro" id="IPR002048">
    <property type="entry name" value="EF_hand_dom"/>
</dbReference>
<accession>A0AAE0F9Z5</accession>
<dbReference type="InterPro" id="IPR011992">
    <property type="entry name" value="EF-hand-dom_pair"/>
</dbReference>
<keyword evidence="3" id="KW-0808">Transferase</keyword>
<dbReference type="PANTHER" id="PTHR20875:SF0">
    <property type="entry name" value="GH12158P"/>
    <property type="match status" value="1"/>
</dbReference>
<sequence>MEFEGLLSAGSSRIASQRYTTMVRSGIPNLDEIEKLLAEKIYQKWSSLREAFRGIDTTHHGFLQREDFQKILGNFFGSTISSEVVQLLMNRFDKTGDGLVAWDEFVEEMKRVDTEAFTLNEPCTSDNIVSGNGHQKDERATPTGAAMLQLKNVLDQHFNSLRETFLALDKTRSGKVTQKEFGNAVKHFLLSDEENLNFQGLDLPALSEKLFQRFDLNGNGVIDYSEFMKVMSTSTEYGLHLDRSLLKGAQVGAFS</sequence>
<dbReference type="PROSITE" id="PS00018">
    <property type="entry name" value="EF_HAND_1"/>
    <property type="match status" value="1"/>
</dbReference>
<dbReference type="InterPro" id="IPR052603">
    <property type="entry name" value="EFCB6"/>
</dbReference>
<proteinExistence type="predicted"/>
<evidence type="ECO:0000313" key="4">
    <source>
        <dbReference type="Proteomes" id="UP001190700"/>
    </source>
</evidence>
<gene>
    <name evidence="3" type="ORF">CYMTET_35018</name>
</gene>
<dbReference type="SUPFAM" id="SSF47473">
    <property type="entry name" value="EF-hand"/>
    <property type="match status" value="1"/>
</dbReference>
<feature type="domain" description="EF-hand" evidence="2">
    <location>
        <begin position="202"/>
        <end position="237"/>
    </location>
</feature>
<reference evidence="3 4" key="1">
    <citation type="journal article" date="2015" name="Genome Biol. Evol.">
        <title>Comparative Genomics of a Bacterivorous Green Alga Reveals Evolutionary Causalities and Consequences of Phago-Mixotrophic Mode of Nutrition.</title>
        <authorList>
            <person name="Burns J.A."/>
            <person name="Paasch A."/>
            <person name="Narechania A."/>
            <person name="Kim E."/>
        </authorList>
    </citation>
    <scope>NUCLEOTIDE SEQUENCE [LARGE SCALE GENOMIC DNA]</scope>
    <source>
        <strain evidence="3 4">PLY_AMNH</strain>
    </source>
</reference>
<comment type="caution">
    <text evidence="3">The sequence shown here is derived from an EMBL/GenBank/DDBJ whole genome shotgun (WGS) entry which is preliminary data.</text>
</comment>
<dbReference type="AlphaFoldDB" id="A0AAE0F9Z5"/>
<dbReference type="GO" id="GO:0016301">
    <property type="term" value="F:kinase activity"/>
    <property type="evidence" value="ECO:0007669"/>
    <property type="project" value="UniProtKB-KW"/>
</dbReference>
<keyword evidence="4" id="KW-1185">Reference proteome</keyword>
<evidence type="ECO:0000259" key="2">
    <source>
        <dbReference type="PROSITE" id="PS50222"/>
    </source>
</evidence>
<dbReference type="Pfam" id="PF13499">
    <property type="entry name" value="EF-hand_7"/>
    <property type="match status" value="2"/>
</dbReference>
<keyword evidence="3" id="KW-0418">Kinase</keyword>
<dbReference type="InterPro" id="IPR018247">
    <property type="entry name" value="EF_Hand_1_Ca_BS"/>
</dbReference>
<dbReference type="PROSITE" id="PS50222">
    <property type="entry name" value="EF_HAND_2"/>
    <property type="match status" value="4"/>
</dbReference>
<feature type="domain" description="EF-hand" evidence="2">
    <location>
        <begin position="80"/>
        <end position="115"/>
    </location>
</feature>
<evidence type="ECO:0000256" key="1">
    <source>
        <dbReference type="ARBA" id="ARBA00022837"/>
    </source>
</evidence>
<dbReference type="PANTHER" id="PTHR20875">
    <property type="entry name" value="EF-HAND CALCIUM-BINDING DOMAIN-CONTAINING PROTEIN 6-RELATED"/>
    <property type="match status" value="1"/>
</dbReference>
<feature type="domain" description="EF-hand" evidence="2">
    <location>
        <begin position="156"/>
        <end position="191"/>
    </location>
</feature>
<dbReference type="Gene3D" id="1.10.238.10">
    <property type="entry name" value="EF-hand"/>
    <property type="match status" value="2"/>
</dbReference>
<dbReference type="SMART" id="SM00054">
    <property type="entry name" value="EFh"/>
    <property type="match status" value="4"/>
</dbReference>
<evidence type="ECO:0000313" key="3">
    <source>
        <dbReference type="EMBL" id="KAK3255822.1"/>
    </source>
</evidence>
<keyword evidence="1" id="KW-0106">Calcium</keyword>
<feature type="domain" description="EF-hand" evidence="2">
    <location>
        <begin position="43"/>
        <end position="78"/>
    </location>
</feature>
<name>A0AAE0F9Z5_9CHLO</name>
<dbReference type="EMBL" id="LGRX02022229">
    <property type="protein sequence ID" value="KAK3255822.1"/>
    <property type="molecule type" value="Genomic_DNA"/>
</dbReference>
<dbReference type="Proteomes" id="UP001190700">
    <property type="component" value="Unassembled WGS sequence"/>
</dbReference>
<organism evidence="3 4">
    <name type="scientific">Cymbomonas tetramitiformis</name>
    <dbReference type="NCBI Taxonomy" id="36881"/>
    <lineage>
        <taxon>Eukaryota</taxon>
        <taxon>Viridiplantae</taxon>
        <taxon>Chlorophyta</taxon>
        <taxon>Pyramimonadophyceae</taxon>
        <taxon>Pyramimonadales</taxon>
        <taxon>Pyramimonadaceae</taxon>
        <taxon>Cymbomonas</taxon>
    </lineage>
</organism>
<protein>
    <submittedName>
        <fullName evidence="3">Calcium-dependent protein kinase 4</fullName>
    </submittedName>
</protein>
<dbReference type="GO" id="GO:0005509">
    <property type="term" value="F:calcium ion binding"/>
    <property type="evidence" value="ECO:0007669"/>
    <property type="project" value="InterPro"/>
</dbReference>